<comment type="subcellular location">
    <subcellularLocation>
        <location evidence="6">Cell membrane</location>
        <topology evidence="6">Multi-pass membrane protein</topology>
    </subcellularLocation>
    <subcellularLocation>
        <location evidence="1">Membrane</location>
        <topology evidence="1">Multi-pass membrane protein</topology>
    </subcellularLocation>
</comment>
<dbReference type="InterPro" id="IPR000515">
    <property type="entry name" value="MetI-like"/>
</dbReference>
<dbReference type="PANTHER" id="PTHR43496">
    <property type="entry name" value="PROTEIN LPLB"/>
    <property type="match status" value="1"/>
</dbReference>
<sequence length="309" mass="34776">MKAQATNGMLKFMRKNKLYYALILPGLLYFLIFQYVPLYGIIIAFKDVAPFDGLRGIFTSEWVGLKHFRAFTGSYYFWEILGNTLLISFYRLLFGFPAPILLALLMNEVRIAAFKKIVQTISYLPHFISMVVMAGLITTVFALDGGIINVLLQKLGINPVYFLGDNNYFRSVLVTSGIWKDVGWGTIVYLAAIAGINSELYEAAVVDGAGKIKQIWHITIPGIMFIVVIMFIFAVGGLLNAGFEQIFLLYSPPVYKVADIIDTYVYRKGMVEMQYSFATAVALFKSFIAMILLLGTNYLAKKLDQEGIW</sequence>
<dbReference type="EMBL" id="WHNY01000057">
    <property type="protein sequence ID" value="NOU65762.1"/>
    <property type="molecule type" value="Genomic_DNA"/>
</dbReference>
<comment type="caution">
    <text evidence="8">The sequence shown here is derived from an EMBL/GenBank/DDBJ whole genome shotgun (WGS) entry which is preliminary data.</text>
</comment>
<dbReference type="CDD" id="cd06261">
    <property type="entry name" value="TM_PBP2"/>
    <property type="match status" value="1"/>
</dbReference>
<dbReference type="PROSITE" id="PS50928">
    <property type="entry name" value="ABC_TM1"/>
    <property type="match status" value="1"/>
</dbReference>
<comment type="similarity">
    <text evidence="6">Belongs to the binding-protein-dependent transport system permease family.</text>
</comment>
<feature type="transmembrane region" description="Helical" evidence="6">
    <location>
        <begin position="172"/>
        <end position="194"/>
    </location>
</feature>
<keyword evidence="3 6" id="KW-0812">Transmembrane</keyword>
<keyword evidence="9" id="KW-1185">Reference proteome</keyword>
<evidence type="ECO:0000256" key="3">
    <source>
        <dbReference type="ARBA" id="ARBA00022692"/>
    </source>
</evidence>
<feature type="transmembrane region" description="Helical" evidence="6">
    <location>
        <begin position="127"/>
        <end position="152"/>
    </location>
</feature>
<evidence type="ECO:0000313" key="8">
    <source>
        <dbReference type="EMBL" id="NOU65762.1"/>
    </source>
</evidence>
<organism evidence="8 9">
    <name type="scientific">Paenibacillus plantarum</name>
    <dbReference type="NCBI Taxonomy" id="2654975"/>
    <lineage>
        <taxon>Bacteria</taxon>
        <taxon>Bacillati</taxon>
        <taxon>Bacillota</taxon>
        <taxon>Bacilli</taxon>
        <taxon>Bacillales</taxon>
        <taxon>Paenibacillaceae</taxon>
        <taxon>Paenibacillus</taxon>
    </lineage>
</organism>
<dbReference type="PANTHER" id="PTHR43496:SF1">
    <property type="entry name" value="POLYGALACTURONAN_RHAMNOGALACTURONAN TRANSPORT SYSTEM PERMEASE PROTEIN YTEP"/>
    <property type="match status" value="1"/>
</dbReference>
<keyword evidence="2 6" id="KW-0813">Transport</keyword>
<feature type="transmembrane region" description="Helical" evidence="6">
    <location>
        <begin position="20"/>
        <end position="45"/>
    </location>
</feature>
<name>A0ABX1XBL1_9BACL</name>
<evidence type="ECO:0000259" key="7">
    <source>
        <dbReference type="PROSITE" id="PS50928"/>
    </source>
</evidence>
<dbReference type="Proteomes" id="UP000653578">
    <property type="component" value="Unassembled WGS sequence"/>
</dbReference>
<dbReference type="RefSeq" id="WP_171631861.1">
    <property type="nucleotide sequence ID" value="NZ_WHNY01000057.1"/>
</dbReference>
<evidence type="ECO:0000313" key="9">
    <source>
        <dbReference type="Proteomes" id="UP000653578"/>
    </source>
</evidence>
<evidence type="ECO:0000256" key="6">
    <source>
        <dbReference type="RuleBase" id="RU363032"/>
    </source>
</evidence>
<evidence type="ECO:0000256" key="1">
    <source>
        <dbReference type="ARBA" id="ARBA00004141"/>
    </source>
</evidence>
<proteinExistence type="inferred from homology"/>
<dbReference type="InterPro" id="IPR035906">
    <property type="entry name" value="MetI-like_sf"/>
</dbReference>
<evidence type="ECO:0000256" key="2">
    <source>
        <dbReference type="ARBA" id="ARBA00022448"/>
    </source>
</evidence>
<evidence type="ECO:0000256" key="5">
    <source>
        <dbReference type="ARBA" id="ARBA00023136"/>
    </source>
</evidence>
<evidence type="ECO:0000256" key="4">
    <source>
        <dbReference type="ARBA" id="ARBA00022989"/>
    </source>
</evidence>
<keyword evidence="4 6" id="KW-1133">Transmembrane helix</keyword>
<dbReference type="SUPFAM" id="SSF161098">
    <property type="entry name" value="MetI-like"/>
    <property type="match status" value="1"/>
</dbReference>
<reference evidence="8 9" key="1">
    <citation type="submission" date="2019-10" db="EMBL/GenBank/DDBJ databases">
        <title>Description of Paenibacillus humi sp. nov.</title>
        <authorList>
            <person name="Carlier A."/>
            <person name="Qi S."/>
        </authorList>
    </citation>
    <scope>NUCLEOTIDE SEQUENCE [LARGE SCALE GENOMIC DNA]</scope>
    <source>
        <strain evidence="8 9">LMG 31461</strain>
    </source>
</reference>
<keyword evidence="5 6" id="KW-0472">Membrane</keyword>
<feature type="transmembrane region" description="Helical" evidence="6">
    <location>
        <begin position="85"/>
        <end position="106"/>
    </location>
</feature>
<protein>
    <submittedName>
        <fullName evidence="8">ABC transporter permease subunit</fullName>
    </submittedName>
</protein>
<gene>
    <name evidence="8" type="ORF">GC096_17135</name>
</gene>
<feature type="domain" description="ABC transmembrane type-1" evidence="7">
    <location>
        <begin position="81"/>
        <end position="296"/>
    </location>
</feature>
<feature type="transmembrane region" description="Helical" evidence="6">
    <location>
        <begin position="275"/>
        <end position="300"/>
    </location>
</feature>
<dbReference type="Pfam" id="PF00528">
    <property type="entry name" value="BPD_transp_1"/>
    <property type="match status" value="1"/>
</dbReference>
<feature type="transmembrane region" description="Helical" evidence="6">
    <location>
        <begin position="215"/>
        <end position="239"/>
    </location>
</feature>
<accession>A0ABX1XBL1</accession>
<dbReference type="Gene3D" id="1.10.3720.10">
    <property type="entry name" value="MetI-like"/>
    <property type="match status" value="1"/>
</dbReference>